<dbReference type="EMBL" id="JAULSY010000024">
    <property type="protein sequence ID" value="KAK0671072.1"/>
    <property type="molecule type" value="Genomic_DNA"/>
</dbReference>
<dbReference type="Proteomes" id="UP001174997">
    <property type="component" value="Unassembled WGS sequence"/>
</dbReference>
<organism evidence="2 3">
    <name type="scientific">Cercophora samala</name>
    <dbReference type="NCBI Taxonomy" id="330535"/>
    <lineage>
        <taxon>Eukaryota</taxon>
        <taxon>Fungi</taxon>
        <taxon>Dikarya</taxon>
        <taxon>Ascomycota</taxon>
        <taxon>Pezizomycotina</taxon>
        <taxon>Sordariomycetes</taxon>
        <taxon>Sordariomycetidae</taxon>
        <taxon>Sordariales</taxon>
        <taxon>Lasiosphaeriaceae</taxon>
        <taxon>Cercophora</taxon>
    </lineage>
</organism>
<dbReference type="Pfam" id="PF12511">
    <property type="entry name" value="DUF3716"/>
    <property type="match status" value="1"/>
</dbReference>
<comment type="caution">
    <text evidence="2">The sequence shown here is derived from an EMBL/GenBank/DDBJ whole genome shotgun (WGS) entry which is preliminary data.</text>
</comment>
<evidence type="ECO:0000256" key="1">
    <source>
        <dbReference type="SAM" id="MobiDB-lite"/>
    </source>
</evidence>
<dbReference type="InterPro" id="IPR022190">
    <property type="entry name" value="DUF3716"/>
</dbReference>
<reference evidence="2" key="1">
    <citation type="submission" date="2023-06" db="EMBL/GenBank/DDBJ databases">
        <title>Genome-scale phylogeny and comparative genomics of the fungal order Sordariales.</title>
        <authorList>
            <consortium name="Lawrence Berkeley National Laboratory"/>
            <person name="Hensen N."/>
            <person name="Bonometti L."/>
            <person name="Westerberg I."/>
            <person name="Brannstrom I.O."/>
            <person name="Guillou S."/>
            <person name="Cros-Aarteil S."/>
            <person name="Calhoun S."/>
            <person name="Haridas S."/>
            <person name="Kuo A."/>
            <person name="Mondo S."/>
            <person name="Pangilinan J."/>
            <person name="Riley R."/>
            <person name="Labutti K."/>
            <person name="Andreopoulos B."/>
            <person name="Lipzen A."/>
            <person name="Chen C."/>
            <person name="Yanf M."/>
            <person name="Daum C."/>
            <person name="Ng V."/>
            <person name="Clum A."/>
            <person name="Steindorff A."/>
            <person name="Ohm R."/>
            <person name="Martin F."/>
            <person name="Silar P."/>
            <person name="Natvig D."/>
            <person name="Lalanne C."/>
            <person name="Gautier V."/>
            <person name="Ament-Velasquez S.L."/>
            <person name="Kruys A."/>
            <person name="Hutchinson M.I."/>
            <person name="Powell A.J."/>
            <person name="Barry K."/>
            <person name="Miller A.N."/>
            <person name="Grigoriev I.V."/>
            <person name="Debuchy R."/>
            <person name="Gladieux P."/>
            <person name="Thoren M.H."/>
            <person name="Johannesson H."/>
        </authorList>
    </citation>
    <scope>NUCLEOTIDE SEQUENCE</scope>
    <source>
        <strain evidence="2">CBS 307.81</strain>
    </source>
</reference>
<feature type="region of interest" description="Disordered" evidence="1">
    <location>
        <begin position="169"/>
        <end position="188"/>
    </location>
</feature>
<evidence type="ECO:0000313" key="2">
    <source>
        <dbReference type="EMBL" id="KAK0671072.1"/>
    </source>
</evidence>
<feature type="region of interest" description="Disordered" evidence="1">
    <location>
        <begin position="131"/>
        <end position="163"/>
    </location>
</feature>
<dbReference type="AlphaFoldDB" id="A0AA39ZHE5"/>
<accession>A0AA39ZHE5</accession>
<name>A0AA39ZHE5_9PEZI</name>
<keyword evidence="3" id="KW-1185">Reference proteome</keyword>
<feature type="region of interest" description="Disordered" evidence="1">
    <location>
        <begin position="196"/>
        <end position="221"/>
    </location>
</feature>
<sequence length="445" mass="48664">MRSLPFSRNHAPFGGVDWAPYREVVDLDLLYDAIKKLSRTSRMVDVLLPQEAVRTLYKVHMPFGGPQEYAPFKLNTLIKCEAALIQTRGLLAETECQDCTQGKGPFLECVSYKGFAKGSCASCHYTRGSRCSFRSQDPPSSGSTLPEAGKTGGDINAAVNTVPAGPTAPVPSIRVSSPSGPAIPPRNTGVPLNPLLLSPKAPGPSVKESSPPGPTIPHRNTGITLNPLLLGPTVLVPLAAVSSPPGPTMPHRNTGVAGQPLLPGPTISLPCFGELWQPDNAMRFQSTHTTLNNKYPALELAPPQSIKTEEFEFGTEFLQKCFRKGESFEQCFRRPGLQRFLEPGTLCEPRLTGGVSWLRRDVLEYHAETVQNQVFLLEDVSRRLGGREPNAVVNLFDFPEEVRRKVRYNSAFSWGSGVYVSTVRAKLAFSLEWLNGVQRLISRQS</sequence>
<proteinExistence type="predicted"/>
<evidence type="ECO:0000313" key="3">
    <source>
        <dbReference type="Proteomes" id="UP001174997"/>
    </source>
</evidence>
<feature type="compositionally biased region" description="Polar residues" evidence="1">
    <location>
        <begin position="132"/>
        <end position="144"/>
    </location>
</feature>
<gene>
    <name evidence="2" type="ORF">QBC41DRAFT_344920</name>
</gene>
<protein>
    <submittedName>
        <fullName evidence="2">Uncharacterized protein</fullName>
    </submittedName>
</protein>